<evidence type="ECO:0000256" key="2">
    <source>
        <dbReference type="ARBA" id="ARBA00022448"/>
    </source>
</evidence>
<dbReference type="Gene3D" id="3.40.50.300">
    <property type="entry name" value="P-loop containing nucleotide triphosphate hydrolases"/>
    <property type="match status" value="1"/>
</dbReference>
<dbReference type="InterPro" id="IPR003593">
    <property type="entry name" value="AAA+_ATPase"/>
</dbReference>
<comment type="similarity">
    <text evidence="1">Belongs to the ABC transporter superfamily.</text>
</comment>
<dbReference type="PANTHER" id="PTHR42794">
    <property type="entry name" value="HEMIN IMPORT ATP-BINDING PROTEIN HMUV"/>
    <property type="match status" value="1"/>
</dbReference>
<reference evidence="8 9" key="1">
    <citation type="submission" date="2024-06" db="EMBL/GenBank/DDBJ databases">
        <title>Genomics of switchgrass bacterial isolates.</title>
        <authorList>
            <person name="Shade A."/>
        </authorList>
    </citation>
    <scope>NUCLEOTIDE SEQUENCE [LARGE SCALE GENOMIC DNA]</scope>
    <source>
        <strain evidence="8 9">PvP084</strain>
    </source>
</reference>
<feature type="domain" description="ABC transporter" evidence="7">
    <location>
        <begin position="7"/>
        <end position="248"/>
    </location>
</feature>
<dbReference type="InterPro" id="IPR017871">
    <property type="entry name" value="ABC_transporter-like_CS"/>
</dbReference>
<keyword evidence="3" id="KW-0547">Nucleotide-binding</keyword>
<evidence type="ECO:0000256" key="3">
    <source>
        <dbReference type="ARBA" id="ARBA00022741"/>
    </source>
</evidence>
<comment type="function">
    <text evidence="6">Part of the ABC transporter complex HmuTUV involved in hemin import. Responsible for energy coupling to the transport system.</text>
</comment>
<evidence type="ECO:0000256" key="1">
    <source>
        <dbReference type="ARBA" id="ARBA00005417"/>
    </source>
</evidence>
<dbReference type="NCBIfam" id="NF010068">
    <property type="entry name" value="PRK13548.1"/>
    <property type="match status" value="1"/>
</dbReference>
<dbReference type="SUPFAM" id="SSF52540">
    <property type="entry name" value="P-loop containing nucleoside triphosphate hydrolases"/>
    <property type="match status" value="1"/>
</dbReference>
<dbReference type="GO" id="GO:0005524">
    <property type="term" value="F:ATP binding"/>
    <property type="evidence" value="ECO:0007669"/>
    <property type="project" value="UniProtKB-KW"/>
</dbReference>
<protein>
    <submittedName>
        <fullName evidence="8">Iron complex transport system ATP-binding protein</fullName>
    </submittedName>
</protein>
<dbReference type="Proteomes" id="UP001549119">
    <property type="component" value="Unassembled WGS sequence"/>
</dbReference>
<dbReference type="RefSeq" id="WP_071000187.1">
    <property type="nucleotide sequence ID" value="NZ_JBEPNV010000001.1"/>
</dbReference>
<sequence length="274" mass="28158">MPDPALLAARDLTVTVAGRALVRDVSLAVEAGSLQVIVGPNGAGKSTLVRLLSGALRPTSGTVAYDGAPVATIPPWRLAAMRAVLPQAARLAFPFAAAEVARIGLDGIGRGLGARDRAAILARALARADVAHLADRAYPTLSGGEQARVQFARVLCQLEAGRTVADRQVLFLDEPTASLDLRHQGALLDAAAGLAATGVAVVAILHDLNLAAAYADRLLVLDGGRLVAGGRPAEVLTDDLIAGVFGVRWPVGRVPAGGQPFLLPHRSAAGRARD</sequence>
<evidence type="ECO:0000256" key="6">
    <source>
        <dbReference type="ARBA" id="ARBA00037066"/>
    </source>
</evidence>
<name>A0ABV2NGD4_9HYPH</name>
<dbReference type="PANTHER" id="PTHR42794:SF1">
    <property type="entry name" value="HEMIN IMPORT ATP-BINDING PROTEIN HMUV"/>
    <property type="match status" value="1"/>
</dbReference>
<dbReference type="PROSITE" id="PS50893">
    <property type="entry name" value="ABC_TRANSPORTER_2"/>
    <property type="match status" value="1"/>
</dbReference>
<dbReference type="SMART" id="SM00382">
    <property type="entry name" value="AAA"/>
    <property type="match status" value="1"/>
</dbReference>
<dbReference type="CDD" id="cd03214">
    <property type="entry name" value="ABC_Iron-Siderophores_B12_Hemin"/>
    <property type="match status" value="1"/>
</dbReference>
<accession>A0ABV2NGD4</accession>
<dbReference type="EMBL" id="JBEPNW010000002">
    <property type="protein sequence ID" value="MET3865562.1"/>
    <property type="molecule type" value="Genomic_DNA"/>
</dbReference>
<dbReference type="PROSITE" id="PS00211">
    <property type="entry name" value="ABC_TRANSPORTER_1"/>
    <property type="match status" value="1"/>
</dbReference>
<proteinExistence type="inferred from homology"/>
<dbReference type="InterPro" id="IPR027417">
    <property type="entry name" value="P-loop_NTPase"/>
</dbReference>
<dbReference type="InterPro" id="IPR003439">
    <property type="entry name" value="ABC_transporter-like_ATP-bd"/>
</dbReference>
<keyword evidence="4 8" id="KW-0067">ATP-binding</keyword>
<comment type="caution">
    <text evidence="8">The sequence shown here is derived from an EMBL/GenBank/DDBJ whole genome shotgun (WGS) entry which is preliminary data.</text>
</comment>
<evidence type="ECO:0000256" key="4">
    <source>
        <dbReference type="ARBA" id="ARBA00022840"/>
    </source>
</evidence>
<keyword evidence="5" id="KW-1278">Translocase</keyword>
<evidence type="ECO:0000256" key="5">
    <source>
        <dbReference type="ARBA" id="ARBA00022967"/>
    </source>
</evidence>
<dbReference type="Pfam" id="PF00005">
    <property type="entry name" value="ABC_tran"/>
    <property type="match status" value="1"/>
</dbReference>
<keyword evidence="9" id="KW-1185">Reference proteome</keyword>
<evidence type="ECO:0000313" key="8">
    <source>
        <dbReference type="EMBL" id="MET3865562.1"/>
    </source>
</evidence>
<evidence type="ECO:0000259" key="7">
    <source>
        <dbReference type="PROSITE" id="PS50893"/>
    </source>
</evidence>
<organism evidence="8 9">
    <name type="scientific">Methylobacterium radiotolerans</name>
    <dbReference type="NCBI Taxonomy" id="31998"/>
    <lineage>
        <taxon>Bacteria</taxon>
        <taxon>Pseudomonadati</taxon>
        <taxon>Pseudomonadota</taxon>
        <taxon>Alphaproteobacteria</taxon>
        <taxon>Hyphomicrobiales</taxon>
        <taxon>Methylobacteriaceae</taxon>
        <taxon>Methylobacterium</taxon>
    </lineage>
</organism>
<keyword evidence="2" id="KW-0813">Transport</keyword>
<evidence type="ECO:0000313" key="9">
    <source>
        <dbReference type="Proteomes" id="UP001549119"/>
    </source>
</evidence>
<gene>
    <name evidence="8" type="ORF">ABIC20_002871</name>
</gene>